<comment type="caution">
    <text evidence="2">The sequence shown here is derived from an EMBL/GenBank/DDBJ whole genome shotgun (WGS) entry which is preliminary data.</text>
</comment>
<accession>A0A0F0CMZ6</accession>
<dbReference type="Pfam" id="PF13646">
    <property type="entry name" value="HEAT_2"/>
    <property type="match status" value="3"/>
</dbReference>
<dbReference type="EMBL" id="JYNY01000309">
    <property type="protein sequence ID" value="KJJ84652.1"/>
    <property type="molecule type" value="Genomic_DNA"/>
</dbReference>
<dbReference type="InterPro" id="IPR011989">
    <property type="entry name" value="ARM-like"/>
</dbReference>
<feature type="chain" id="PRO_5002437109" description="HEAT repeat domain-containing protein" evidence="1">
    <location>
        <begin position="22"/>
        <end position="340"/>
    </location>
</feature>
<dbReference type="SMART" id="SM00567">
    <property type="entry name" value="EZ_HEAT"/>
    <property type="match status" value="5"/>
</dbReference>
<dbReference type="PANTHER" id="PTHR12697">
    <property type="entry name" value="PBS LYASE HEAT-LIKE PROTEIN"/>
    <property type="match status" value="1"/>
</dbReference>
<evidence type="ECO:0000313" key="2">
    <source>
        <dbReference type="EMBL" id="KJJ84652.1"/>
    </source>
</evidence>
<dbReference type="Proteomes" id="UP000033428">
    <property type="component" value="Unassembled WGS sequence"/>
</dbReference>
<dbReference type="PANTHER" id="PTHR12697:SF5">
    <property type="entry name" value="DEOXYHYPUSINE HYDROXYLASE"/>
    <property type="match status" value="1"/>
</dbReference>
<proteinExistence type="predicted"/>
<dbReference type="GO" id="GO:0016491">
    <property type="term" value="F:oxidoreductase activity"/>
    <property type="evidence" value="ECO:0007669"/>
    <property type="project" value="TreeGrafter"/>
</dbReference>
<name>A0A0F0CMZ6_9BACT</name>
<evidence type="ECO:0000256" key="1">
    <source>
        <dbReference type="SAM" id="SignalP"/>
    </source>
</evidence>
<reference evidence="2 3" key="1">
    <citation type="submission" date="2015-02" db="EMBL/GenBank/DDBJ databases">
        <title>Single-cell genomics of uncultivated deep-branching MTB reveals a conserved set of magnetosome genes.</title>
        <authorList>
            <person name="Kolinko S."/>
            <person name="Richter M."/>
            <person name="Glockner F.O."/>
            <person name="Brachmann A."/>
            <person name="Schuler D."/>
        </authorList>
    </citation>
    <scope>NUCLEOTIDE SEQUENCE [LARGE SCALE GENOMIC DNA]</scope>
    <source>
        <strain evidence="2">SKK-01</strain>
    </source>
</reference>
<dbReference type="InterPro" id="IPR016024">
    <property type="entry name" value="ARM-type_fold"/>
</dbReference>
<protein>
    <recommendedName>
        <fullName evidence="4">HEAT repeat domain-containing protein</fullName>
    </recommendedName>
</protein>
<keyword evidence="3" id="KW-1185">Reference proteome</keyword>
<feature type="signal peptide" evidence="1">
    <location>
        <begin position="1"/>
        <end position="21"/>
    </location>
</feature>
<keyword evidence="1" id="KW-0732">Signal</keyword>
<evidence type="ECO:0000313" key="3">
    <source>
        <dbReference type="Proteomes" id="UP000033428"/>
    </source>
</evidence>
<dbReference type="SUPFAM" id="SSF48371">
    <property type="entry name" value="ARM repeat"/>
    <property type="match status" value="1"/>
</dbReference>
<gene>
    <name evidence="2" type="ORF">OMAG_001485</name>
</gene>
<evidence type="ECO:0008006" key="4">
    <source>
        <dbReference type="Google" id="ProtNLM"/>
    </source>
</evidence>
<organism evidence="2 3">
    <name type="scientific">Candidatus Omnitrophus magneticus</name>
    <dbReference type="NCBI Taxonomy" id="1609969"/>
    <lineage>
        <taxon>Bacteria</taxon>
        <taxon>Pseudomonadati</taxon>
        <taxon>Candidatus Omnitrophota</taxon>
        <taxon>Candidatus Omnitrophus</taxon>
    </lineage>
</organism>
<dbReference type="Gene3D" id="1.25.10.10">
    <property type="entry name" value="Leucine-rich Repeat Variant"/>
    <property type="match status" value="2"/>
</dbReference>
<dbReference type="InterPro" id="IPR004155">
    <property type="entry name" value="PBS_lyase_HEAT"/>
</dbReference>
<dbReference type="AlphaFoldDB" id="A0A0F0CMZ6"/>
<sequence length="340" mass="37227">MKKVTAIVLLCFFAGASILQADINSGKTVVDYKFKKLVKNLYDKTTILETQRQLATYGKSALPFVAPLLADQNNEDVRVAALWLIGNAGDASYEDNVIPMLTDRENRVRREAGHALSKIGTQKSIAALKNAINDNDAEVRFYAMKAFSRVATQEEIPILINAISDFDARVRKFAVIALGRLKSKEGLSQIAALKQDSDSGVRFEAVRALGEIGGIDTLMAITPFAGDPEIDVKVMAVNSIAKIDNTAADTILEDLSGATDPRVASTAIRFLGERKSSNALLVARKYIGDEHMEVRLASIEVFKSLGTKEERKYLEPLLTSESSEVRKYAQVAIETLDARI</sequence>